<organism evidence="7 8">
    <name type="scientific">Haliangium ochraceum (strain DSM 14365 / JCM 11303 / SMP-2)</name>
    <dbReference type="NCBI Taxonomy" id="502025"/>
    <lineage>
        <taxon>Bacteria</taxon>
        <taxon>Pseudomonadati</taxon>
        <taxon>Myxococcota</taxon>
        <taxon>Polyangia</taxon>
        <taxon>Haliangiales</taxon>
        <taxon>Kofleriaceae</taxon>
        <taxon>Haliangium</taxon>
    </lineage>
</organism>
<feature type="domain" description="Solute-binding protein family 5" evidence="6">
    <location>
        <begin position="103"/>
        <end position="457"/>
    </location>
</feature>
<keyword evidence="8" id="KW-1185">Reference proteome</keyword>
<feature type="chain" id="PRO_5003011448" evidence="5">
    <location>
        <begin position="20"/>
        <end position="553"/>
    </location>
</feature>
<dbReference type="InterPro" id="IPR030678">
    <property type="entry name" value="Peptide/Ni-bd"/>
</dbReference>
<evidence type="ECO:0000256" key="2">
    <source>
        <dbReference type="ARBA" id="ARBA00022448"/>
    </source>
</evidence>
<dbReference type="PANTHER" id="PTHR30290:SF9">
    <property type="entry name" value="OLIGOPEPTIDE-BINDING PROTEIN APPA"/>
    <property type="match status" value="1"/>
</dbReference>
<gene>
    <name evidence="7" type="ordered locus">Hoch_4611</name>
</gene>
<dbReference type="RefSeq" id="WP_012829700.1">
    <property type="nucleotide sequence ID" value="NC_013440.1"/>
</dbReference>
<dbReference type="STRING" id="502025.Hoch_4611"/>
<evidence type="ECO:0000256" key="3">
    <source>
        <dbReference type="ARBA" id="ARBA00022729"/>
    </source>
</evidence>
<comment type="similarity">
    <text evidence="1">Belongs to the bacterial solute-binding protein 5 family.</text>
</comment>
<proteinExistence type="inferred from homology"/>
<dbReference type="Gene3D" id="3.40.190.10">
    <property type="entry name" value="Periplasmic binding protein-like II"/>
    <property type="match status" value="1"/>
</dbReference>
<dbReference type="PANTHER" id="PTHR30290">
    <property type="entry name" value="PERIPLASMIC BINDING COMPONENT OF ABC TRANSPORTER"/>
    <property type="match status" value="1"/>
</dbReference>
<evidence type="ECO:0000259" key="6">
    <source>
        <dbReference type="Pfam" id="PF00496"/>
    </source>
</evidence>
<dbReference type="PIRSF" id="PIRSF002741">
    <property type="entry name" value="MppA"/>
    <property type="match status" value="1"/>
</dbReference>
<dbReference type="PROSITE" id="PS01040">
    <property type="entry name" value="SBP_BACTERIAL_5"/>
    <property type="match status" value="1"/>
</dbReference>
<dbReference type="GO" id="GO:0043190">
    <property type="term" value="C:ATP-binding cassette (ABC) transporter complex"/>
    <property type="evidence" value="ECO:0007669"/>
    <property type="project" value="InterPro"/>
</dbReference>
<dbReference type="EMBL" id="CP001804">
    <property type="protein sequence ID" value="ACY17102.1"/>
    <property type="molecule type" value="Genomic_DNA"/>
</dbReference>
<dbReference type="InterPro" id="IPR039424">
    <property type="entry name" value="SBP_5"/>
</dbReference>
<accession>D0LQ65</accession>
<dbReference type="GO" id="GO:0030288">
    <property type="term" value="C:outer membrane-bounded periplasmic space"/>
    <property type="evidence" value="ECO:0007669"/>
    <property type="project" value="UniProtKB-ARBA"/>
</dbReference>
<dbReference type="eggNOG" id="COG0747">
    <property type="taxonomic scope" value="Bacteria"/>
</dbReference>
<name>D0LQ65_HALO1</name>
<dbReference type="Gene3D" id="3.90.76.10">
    <property type="entry name" value="Dipeptide-binding Protein, Domain 1"/>
    <property type="match status" value="1"/>
</dbReference>
<feature type="signal peptide" evidence="5">
    <location>
        <begin position="1"/>
        <end position="19"/>
    </location>
</feature>
<feature type="region of interest" description="Disordered" evidence="4">
    <location>
        <begin position="18"/>
        <end position="73"/>
    </location>
</feature>
<reference evidence="7 8" key="1">
    <citation type="journal article" date="2010" name="Stand. Genomic Sci.">
        <title>Complete genome sequence of Haliangium ochraceum type strain (SMP-2).</title>
        <authorList>
            <consortium name="US DOE Joint Genome Institute (JGI-PGF)"/>
            <person name="Ivanova N."/>
            <person name="Daum C."/>
            <person name="Lang E."/>
            <person name="Abt B."/>
            <person name="Kopitz M."/>
            <person name="Saunders E."/>
            <person name="Lapidus A."/>
            <person name="Lucas S."/>
            <person name="Glavina Del Rio T."/>
            <person name="Nolan M."/>
            <person name="Tice H."/>
            <person name="Copeland A."/>
            <person name="Cheng J.F."/>
            <person name="Chen F."/>
            <person name="Bruce D."/>
            <person name="Goodwin L."/>
            <person name="Pitluck S."/>
            <person name="Mavromatis K."/>
            <person name="Pati A."/>
            <person name="Mikhailova N."/>
            <person name="Chen A."/>
            <person name="Palaniappan K."/>
            <person name="Land M."/>
            <person name="Hauser L."/>
            <person name="Chang Y.J."/>
            <person name="Jeffries C.D."/>
            <person name="Detter J.C."/>
            <person name="Brettin T."/>
            <person name="Rohde M."/>
            <person name="Goker M."/>
            <person name="Bristow J."/>
            <person name="Markowitz V."/>
            <person name="Eisen J.A."/>
            <person name="Hugenholtz P."/>
            <person name="Kyrpides N.C."/>
            <person name="Klenk H.P."/>
        </authorList>
    </citation>
    <scope>NUCLEOTIDE SEQUENCE [LARGE SCALE GENOMIC DNA]</scope>
    <source>
        <strain evidence="8">DSM 14365 / CIP 107738 / JCM 11303 / AJ 13395 / SMP-2</strain>
    </source>
</reference>
<dbReference type="InterPro" id="IPR023765">
    <property type="entry name" value="SBP_5_CS"/>
</dbReference>
<dbReference type="HOGENOM" id="CLU_017028_8_6_7"/>
<sequence>MRGTLGVALLLALASVQPACDSKSKSTDSGGDSSGETSANETDSASPTRAGDMAKATDGPQPGGHLKLPSNEPRYLNPVLETRLEKATPLIFEGLVGLNSRLEPVPRLAESWEQSEDGKVITFHLRDDVKFHDGQPFTSADVAYTFRAIQESEVPTLWRAYTTAVETLATPDAETVVVTYRYPYAPALSSWTVGILPKHVYEQGKLADSPANREPVGTGPYKLARWEAGQRLVLQANPSWWYGRPLIDTIELDVSTPESVETLSAGGLDFANIDNIEDWLERAHMSDFRDNFEVSDVIESRIQLLAWNLERPKLDDARVRKALTLALDRSRVVEDVLLGQARLLSAPYFPTMFGADPGIAPHPFDLKAAAALLDEAGAKVKDGQRFSLSVIAPESQRSATADAVIAVFRENFEQIGVGFEVEYLPAREFFQRIEQRQFDAVYFTWLPDIPDPDPYSLLHSSMIGIGANFPAYGNAEVDKLLDDARASSDRATRRQLYQQVHAILHEELPYTPLFAPYGHYAWNRRVRGVNPGDVSSQERFPGVARWWVADAAE</sequence>
<dbReference type="InterPro" id="IPR000914">
    <property type="entry name" value="SBP_5_dom"/>
</dbReference>
<keyword evidence="2" id="KW-0813">Transport</keyword>
<feature type="compositionally biased region" description="Low complexity" evidence="4">
    <location>
        <begin position="27"/>
        <end position="38"/>
    </location>
</feature>
<protein>
    <submittedName>
        <fullName evidence="7">Extracellular solute-binding protein family 5</fullName>
    </submittedName>
</protein>
<dbReference type="GO" id="GO:0015833">
    <property type="term" value="P:peptide transport"/>
    <property type="evidence" value="ECO:0007669"/>
    <property type="project" value="TreeGrafter"/>
</dbReference>
<dbReference type="Pfam" id="PF00496">
    <property type="entry name" value="SBP_bac_5"/>
    <property type="match status" value="1"/>
</dbReference>
<dbReference type="Proteomes" id="UP000001880">
    <property type="component" value="Chromosome"/>
</dbReference>
<dbReference type="SUPFAM" id="SSF53850">
    <property type="entry name" value="Periplasmic binding protein-like II"/>
    <property type="match status" value="1"/>
</dbReference>
<dbReference type="KEGG" id="hoh:Hoch_4611"/>
<evidence type="ECO:0000313" key="8">
    <source>
        <dbReference type="Proteomes" id="UP000001880"/>
    </source>
</evidence>
<evidence type="ECO:0000256" key="1">
    <source>
        <dbReference type="ARBA" id="ARBA00005695"/>
    </source>
</evidence>
<dbReference type="AlphaFoldDB" id="D0LQ65"/>
<evidence type="ECO:0000256" key="4">
    <source>
        <dbReference type="SAM" id="MobiDB-lite"/>
    </source>
</evidence>
<evidence type="ECO:0000313" key="7">
    <source>
        <dbReference type="EMBL" id="ACY17102.1"/>
    </source>
</evidence>
<dbReference type="GO" id="GO:1904680">
    <property type="term" value="F:peptide transmembrane transporter activity"/>
    <property type="evidence" value="ECO:0007669"/>
    <property type="project" value="TreeGrafter"/>
</dbReference>
<evidence type="ECO:0000256" key="5">
    <source>
        <dbReference type="SAM" id="SignalP"/>
    </source>
</evidence>
<keyword evidence="3 5" id="KW-0732">Signal</keyword>
<dbReference type="Gene3D" id="3.10.105.10">
    <property type="entry name" value="Dipeptide-binding Protein, Domain 3"/>
    <property type="match status" value="1"/>
</dbReference>